<organism evidence="10 11">
    <name type="scientific">Leucothrix arctica</name>
    <dbReference type="NCBI Taxonomy" id="1481894"/>
    <lineage>
        <taxon>Bacteria</taxon>
        <taxon>Pseudomonadati</taxon>
        <taxon>Pseudomonadota</taxon>
        <taxon>Gammaproteobacteria</taxon>
        <taxon>Thiotrichales</taxon>
        <taxon>Thiotrichaceae</taxon>
        <taxon>Leucothrix</taxon>
    </lineage>
</organism>
<dbReference type="GO" id="GO:0005524">
    <property type="term" value="F:ATP binding"/>
    <property type="evidence" value="ECO:0007669"/>
    <property type="project" value="UniProtKB-KW"/>
</dbReference>
<evidence type="ECO:0000259" key="9">
    <source>
        <dbReference type="PROSITE" id="PS50929"/>
    </source>
</evidence>
<dbReference type="InterPro" id="IPR003439">
    <property type="entry name" value="ABC_transporter-like_ATP-bd"/>
</dbReference>
<feature type="transmembrane region" description="Helical" evidence="7">
    <location>
        <begin position="81"/>
        <end position="99"/>
    </location>
</feature>
<dbReference type="PANTHER" id="PTHR24221">
    <property type="entry name" value="ATP-BINDING CASSETTE SUB-FAMILY B"/>
    <property type="match status" value="1"/>
</dbReference>
<dbReference type="GO" id="GO:0005886">
    <property type="term" value="C:plasma membrane"/>
    <property type="evidence" value="ECO:0007669"/>
    <property type="project" value="UniProtKB-SubCell"/>
</dbReference>
<evidence type="ECO:0000256" key="4">
    <source>
        <dbReference type="ARBA" id="ARBA00022840"/>
    </source>
</evidence>
<feature type="domain" description="ABC transporter" evidence="8">
    <location>
        <begin position="367"/>
        <end position="606"/>
    </location>
</feature>
<evidence type="ECO:0000256" key="2">
    <source>
        <dbReference type="ARBA" id="ARBA00022692"/>
    </source>
</evidence>
<dbReference type="SUPFAM" id="SSF52540">
    <property type="entry name" value="P-loop containing nucleoside triphosphate hydrolases"/>
    <property type="match status" value="1"/>
</dbReference>
<dbReference type="InterPro" id="IPR039421">
    <property type="entry name" value="Type_1_exporter"/>
</dbReference>
<feature type="transmembrane region" description="Helical" evidence="7">
    <location>
        <begin position="44"/>
        <end position="66"/>
    </location>
</feature>
<dbReference type="InterPro" id="IPR003593">
    <property type="entry name" value="AAA+_ATPase"/>
</dbReference>
<dbReference type="Pfam" id="PF00664">
    <property type="entry name" value="ABC_membrane"/>
    <property type="match status" value="1"/>
</dbReference>
<dbReference type="OrthoDB" id="9759820at2"/>
<dbReference type="GO" id="GO:0140359">
    <property type="term" value="F:ABC-type transporter activity"/>
    <property type="evidence" value="ECO:0007669"/>
    <property type="project" value="InterPro"/>
</dbReference>
<dbReference type="Gene3D" id="1.20.1560.10">
    <property type="entry name" value="ABC transporter type 1, transmembrane domain"/>
    <property type="match status" value="1"/>
</dbReference>
<keyword evidence="5 7" id="KW-1133">Transmembrane helix</keyword>
<evidence type="ECO:0000256" key="1">
    <source>
        <dbReference type="ARBA" id="ARBA00004651"/>
    </source>
</evidence>
<dbReference type="PROSITE" id="PS50929">
    <property type="entry name" value="ABC_TM1F"/>
    <property type="match status" value="1"/>
</dbReference>
<evidence type="ECO:0000259" key="8">
    <source>
        <dbReference type="PROSITE" id="PS50893"/>
    </source>
</evidence>
<dbReference type="SUPFAM" id="SSF90123">
    <property type="entry name" value="ABC transporter transmembrane region"/>
    <property type="match status" value="1"/>
</dbReference>
<dbReference type="InterPro" id="IPR027417">
    <property type="entry name" value="P-loop_NTPase"/>
</dbReference>
<feature type="transmembrane region" description="Helical" evidence="7">
    <location>
        <begin position="160"/>
        <end position="184"/>
    </location>
</feature>
<accession>A0A317CDR3</accession>
<evidence type="ECO:0000256" key="5">
    <source>
        <dbReference type="ARBA" id="ARBA00022989"/>
    </source>
</evidence>
<evidence type="ECO:0000256" key="3">
    <source>
        <dbReference type="ARBA" id="ARBA00022741"/>
    </source>
</evidence>
<dbReference type="Proteomes" id="UP000245506">
    <property type="component" value="Unassembled WGS sequence"/>
</dbReference>
<protein>
    <submittedName>
        <fullName evidence="10">ABC transporter</fullName>
    </submittedName>
</protein>
<dbReference type="InterPro" id="IPR011527">
    <property type="entry name" value="ABC1_TM_dom"/>
</dbReference>
<gene>
    <name evidence="10" type="ORF">DKT75_08480</name>
</gene>
<name>A0A317CDR3_9GAMM</name>
<dbReference type="PROSITE" id="PS50893">
    <property type="entry name" value="ABC_TRANSPORTER_2"/>
    <property type="match status" value="1"/>
</dbReference>
<keyword evidence="3" id="KW-0547">Nucleotide-binding</keyword>
<sequence>MFSIFEKITRSALNLIDPYVPSDTPPTDSVWRYIRANLKPMRKAIALSLVLTVIAACIEVWLISYAGKLIDTLAQTTPEKIWQVHGGEFILAALAVLFVRPLSQCARHVVNDISISCNVANLFRWRGHQHLSKQSVGWFQDDLAGRTSVRLVDLGNQASYIIGGLLNAVAFGLVYMIGMIILMAQTDIRLALPLVLWVALYMGIMIRIIPRMVKAQRKFFSAKSALVGNVVDSFSNFDTLKLFSRREDISADHKVSLELTREKLFLSRQISISMNTIVVLLEGLIMVGFIGYGVWLWSVGAGTIGLIGSAVALSLRITSLAEWVLNEVWRIFESVGNLQESLKTVAQPITIPEHRDAKDLVVTGGQITLEGLNHQYGTGRGGLNDVSIKLGAGEKVGLVGRSGAGKSTLVNLILRFYEAEKGTILIDGQDIRTVDQDSLRGAIGMVSQQAALLNRSVYDNIALGKADATLDEIMAAAKKAKADDFIGELKDSKGRTGYDAHVGERGVKLSGGQRQRIALARVFLKNAPILILDEATSALDSEVEAEIQAELQAVMEGKTVIAIAHRLSTIAQMDRILVLEEGQVIEDGSHDELVKQDTRYAGFWKRQSGGFIGADEE</sequence>
<dbReference type="Pfam" id="PF00005">
    <property type="entry name" value="ABC_tran"/>
    <property type="match status" value="1"/>
</dbReference>
<dbReference type="GO" id="GO:0034040">
    <property type="term" value="F:ATPase-coupled lipid transmembrane transporter activity"/>
    <property type="evidence" value="ECO:0007669"/>
    <property type="project" value="TreeGrafter"/>
</dbReference>
<feature type="transmembrane region" description="Helical" evidence="7">
    <location>
        <begin position="270"/>
        <end position="289"/>
    </location>
</feature>
<proteinExistence type="predicted"/>
<keyword evidence="11" id="KW-1185">Reference proteome</keyword>
<evidence type="ECO:0000256" key="7">
    <source>
        <dbReference type="SAM" id="Phobius"/>
    </source>
</evidence>
<dbReference type="InterPro" id="IPR017871">
    <property type="entry name" value="ABC_transporter-like_CS"/>
</dbReference>
<dbReference type="PROSITE" id="PS00211">
    <property type="entry name" value="ABC_TRANSPORTER_1"/>
    <property type="match status" value="1"/>
</dbReference>
<feature type="domain" description="ABC transmembrane type-1" evidence="9">
    <location>
        <begin position="46"/>
        <end position="326"/>
    </location>
</feature>
<dbReference type="Gene3D" id="3.40.50.300">
    <property type="entry name" value="P-loop containing nucleotide triphosphate hydrolases"/>
    <property type="match status" value="1"/>
</dbReference>
<keyword evidence="2 7" id="KW-0812">Transmembrane</keyword>
<dbReference type="AlphaFoldDB" id="A0A317CDR3"/>
<comment type="subcellular location">
    <subcellularLocation>
        <location evidence="1">Cell membrane</location>
        <topology evidence="1">Multi-pass membrane protein</topology>
    </subcellularLocation>
</comment>
<reference evidence="10 11" key="1">
    <citation type="submission" date="2018-05" db="EMBL/GenBank/DDBJ databases">
        <title>Leucothrix arctica sp. nov., isolated from Arctic seawater.</title>
        <authorList>
            <person name="Choi A."/>
            <person name="Baek K."/>
        </authorList>
    </citation>
    <scope>NUCLEOTIDE SEQUENCE [LARGE SCALE GENOMIC DNA]</scope>
    <source>
        <strain evidence="10 11">IMCC9719</strain>
    </source>
</reference>
<dbReference type="FunFam" id="3.40.50.300:FF:000218">
    <property type="entry name" value="Multidrug ABC transporter ATP-binding protein"/>
    <property type="match status" value="1"/>
</dbReference>
<dbReference type="SMART" id="SM00382">
    <property type="entry name" value="AAA"/>
    <property type="match status" value="1"/>
</dbReference>
<feature type="transmembrane region" description="Helical" evidence="7">
    <location>
        <begin position="190"/>
        <end position="209"/>
    </location>
</feature>
<keyword evidence="4" id="KW-0067">ATP-binding</keyword>
<dbReference type="InterPro" id="IPR036640">
    <property type="entry name" value="ABC1_TM_sf"/>
</dbReference>
<dbReference type="EMBL" id="QGKL01000026">
    <property type="protein sequence ID" value="PWQ96794.1"/>
    <property type="molecule type" value="Genomic_DNA"/>
</dbReference>
<dbReference type="PANTHER" id="PTHR24221:SF203">
    <property type="entry name" value="ATP-BINDING_PERMEASE FUSION ABC TRANSPORTER-RELATED"/>
    <property type="match status" value="1"/>
</dbReference>
<evidence type="ECO:0000313" key="11">
    <source>
        <dbReference type="Proteomes" id="UP000245506"/>
    </source>
</evidence>
<evidence type="ECO:0000313" key="10">
    <source>
        <dbReference type="EMBL" id="PWQ96794.1"/>
    </source>
</evidence>
<comment type="caution">
    <text evidence="10">The sequence shown here is derived from an EMBL/GenBank/DDBJ whole genome shotgun (WGS) entry which is preliminary data.</text>
</comment>
<dbReference type="GO" id="GO:0016887">
    <property type="term" value="F:ATP hydrolysis activity"/>
    <property type="evidence" value="ECO:0007669"/>
    <property type="project" value="InterPro"/>
</dbReference>
<evidence type="ECO:0000256" key="6">
    <source>
        <dbReference type="ARBA" id="ARBA00023136"/>
    </source>
</evidence>
<keyword evidence="6 7" id="KW-0472">Membrane</keyword>
<dbReference type="RefSeq" id="WP_109822992.1">
    <property type="nucleotide sequence ID" value="NZ_QGKL01000026.1"/>
</dbReference>